<dbReference type="AlphaFoldDB" id="A0A8R7PDL1"/>
<accession>A0A8R7PDL1</accession>
<organism evidence="2 3">
    <name type="scientific">Triticum urartu</name>
    <name type="common">Red wild einkorn</name>
    <name type="synonym">Crithodium urartu</name>
    <dbReference type="NCBI Taxonomy" id="4572"/>
    <lineage>
        <taxon>Eukaryota</taxon>
        <taxon>Viridiplantae</taxon>
        <taxon>Streptophyta</taxon>
        <taxon>Embryophyta</taxon>
        <taxon>Tracheophyta</taxon>
        <taxon>Spermatophyta</taxon>
        <taxon>Magnoliopsida</taxon>
        <taxon>Liliopsida</taxon>
        <taxon>Poales</taxon>
        <taxon>Poaceae</taxon>
        <taxon>BOP clade</taxon>
        <taxon>Pooideae</taxon>
        <taxon>Triticodae</taxon>
        <taxon>Triticeae</taxon>
        <taxon>Triticinae</taxon>
        <taxon>Triticum</taxon>
    </lineage>
</organism>
<dbReference type="Gramene" id="TuG1812G0200002304.01.T01">
    <property type="protein sequence ID" value="TuG1812G0200002304.01.T01.cds385077"/>
    <property type="gene ID" value="TuG1812G0200002304.01"/>
</dbReference>
<dbReference type="EnsemblPlants" id="TuG1812G0200002304.01.T01">
    <property type="protein sequence ID" value="TuG1812G0200002304.01.T01.cds385077"/>
    <property type="gene ID" value="TuG1812G0200002304.01"/>
</dbReference>
<keyword evidence="3" id="KW-1185">Reference proteome</keyword>
<feature type="compositionally biased region" description="Basic residues" evidence="1">
    <location>
        <begin position="62"/>
        <end position="72"/>
    </location>
</feature>
<name>A0A8R7PDL1_TRIUA</name>
<protein>
    <submittedName>
        <fullName evidence="2">Uncharacterized protein</fullName>
    </submittedName>
</protein>
<proteinExistence type="predicted"/>
<evidence type="ECO:0000313" key="3">
    <source>
        <dbReference type="Proteomes" id="UP000015106"/>
    </source>
</evidence>
<dbReference type="Proteomes" id="UP000015106">
    <property type="component" value="Chromosome 2"/>
</dbReference>
<evidence type="ECO:0000313" key="2">
    <source>
        <dbReference type="EnsemblPlants" id="TuG1812G0200002304.01.T01.cds385077"/>
    </source>
</evidence>
<reference evidence="2" key="3">
    <citation type="submission" date="2022-06" db="UniProtKB">
        <authorList>
            <consortium name="EnsemblPlants"/>
        </authorList>
    </citation>
    <scope>IDENTIFICATION</scope>
</reference>
<evidence type="ECO:0000256" key="1">
    <source>
        <dbReference type="SAM" id="MobiDB-lite"/>
    </source>
</evidence>
<reference evidence="3" key="1">
    <citation type="journal article" date="2013" name="Nature">
        <title>Draft genome of the wheat A-genome progenitor Triticum urartu.</title>
        <authorList>
            <person name="Ling H.Q."/>
            <person name="Zhao S."/>
            <person name="Liu D."/>
            <person name="Wang J."/>
            <person name="Sun H."/>
            <person name="Zhang C."/>
            <person name="Fan H."/>
            <person name="Li D."/>
            <person name="Dong L."/>
            <person name="Tao Y."/>
            <person name="Gao C."/>
            <person name="Wu H."/>
            <person name="Li Y."/>
            <person name="Cui Y."/>
            <person name="Guo X."/>
            <person name="Zheng S."/>
            <person name="Wang B."/>
            <person name="Yu K."/>
            <person name="Liang Q."/>
            <person name="Yang W."/>
            <person name="Lou X."/>
            <person name="Chen J."/>
            <person name="Feng M."/>
            <person name="Jian J."/>
            <person name="Zhang X."/>
            <person name="Luo G."/>
            <person name="Jiang Y."/>
            <person name="Liu J."/>
            <person name="Wang Z."/>
            <person name="Sha Y."/>
            <person name="Zhang B."/>
            <person name="Wu H."/>
            <person name="Tang D."/>
            <person name="Shen Q."/>
            <person name="Xue P."/>
            <person name="Zou S."/>
            <person name="Wang X."/>
            <person name="Liu X."/>
            <person name="Wang F."/>
            <person name="Yang Y."/>
            <person name="An X."/>
            <person name="Dong Z."/>
            <person name="Zhang K."/>
            <person name="Zhang X."/>
            <person name="Luo M.C."/>
            <person name="Dvorak J."/>
            <person name="Tong Y."/>
            <person name="Wang J."/>
            <person name="Yang H."/>
            <person name="Li Z."/>
            <person name="Wang D."/>
            <person name="Zhang A."/>
            <person name="Wang J."/>
        </authorList>
    </citation>
    <scope>NUCLEOTIDE SEQUENCE</scope>
    <source>
        <strain evidence="3">cv. G1812</strain>
    </source>
</reference>
<feature type="region of interest" description="Disordered" evidence="1">
    <location>
        <begin position="54"/>
        <end position="79"/>
    </location>
</feature>
<sequence length="79" mass="9021">PFLILIPCSLPRPDREWSPTLYRRPATGAPHLGLLPPRLPCCSPPFLLFRSSSRPSRPCRCSQHRRPLRPRHFSTTAPP</sequence>
<reference evidence="2" key="2">
    <citation type="submission" date="2018-03" db="EMBL/GenBank/DDBJ databases">
        <title>The Triticum urartu genome reveals the dynamic nature of wheat genome evolution.</title>
        <authorList>
            <person name="Ling H."/>
            <person name="Ma B."/>
            <person name="Shi X."/>
            <person name="Liu H."/>
            <person name="Dong L."/>
            <person name="Sun H."/>
            <person name="Cao Y."/>
            <person name="Gao Q."/>
            <person name="Zheng S."/>
            <person name="Li Y."/>
            <person name="Yu Y."/>
            <person name="Du H."/>
            <person name="Qi M."/>
            <person name="Li Y."/>
            <person name="Yu H."/>
            <person name="Cui Y."/>
            <person name="Wang N."/>
            <person name="Chen C."/>
            <person name="Wu H."/>
            <person name="Zhao Y."/>
            <person name="Zhang J."/>
            <person name="Li Y."/>
            <person name="Zhou W."/>
            <person name="Zhang B."/>
            <person name="Hu W."/>
            <person name="Eijk M."/>
            <person name="Tang J."/>
            <person name="Witsenboer H."/>
            <person name="Zhao S."/>
            <person name="Li Z."/>
            <person name="Zhang A."/>
            <person name="Wang D."/>
            <person name="Liang C."/>
        </authorList>
    </citation>
    <scope>NUCLEOTIDE SEQUENCE [LARGE SCALE GENOMIC DNA]</scope>
    <source>
        <strain evidence="2">cv. G1812</strain>
    </source>
</reference>